<sequence>MPGSRDVHAPPLSLRKVGGLRHDRGIEVSHDAVRFWWILFGPMIAAEIRKRRIEGSLQPRANFKKNRAADIVEWRGLCTA</sequence>
<proteinExistence type="predicted"/>
<gene>
    <name evidence="1" type="ORF">OEZ60_21355</name>
</gene>
<evidence type="ECO:0000313" key="1">
    <source>
        <dbReference type="EMBL" id="MCU9850530.1"/>
    </source>
</evidence>
<organism evidence="1 2">
    <name type="scientific">Albidovulum salinarum</name>
    <dbReference type="NCBI Taxonomy" id="2984153"/>
    <lineage>
        <taxon>Bacteria</taxon>
        <taxon>Pseudomonadati</taxon>
        <taxon>Pseudomonadota</taxon>
        <taxon>Alphaproteobacteria</taxon>
        <taxon>Rhodobacterales</taxon>
        <taxon>Paracoccaceae</taxon>
        <taxon>Albidovulum</taxon>
    </lineage>
</organism>
<dbReference type="EMBL" id="JAOVQO010000035">
    <property type="protein sequence ID" value="MCU9850530.1"/>
    <property type="molecule type" value="Genomic_DNA"/>
</dbReference>
<keyword evidence="2" id="KW-1185">Reference proteome</keyword>
<evidence type="ECO:0008006" key="3">
    <source>
        <dbReference type="Google" id="ProtNLM"/>
    </source>
</evidence>
<reference evidence="1 2" key="1">
    <citation type="submission" date="2022-10" db="EMBL/GenBank/DDBJ databases">
        <title>Defluviimonas sp. nov., isolated from ocean surface sediments.</title>
        <authorList>
            <person name="He W."/>
            <person name="Wang L."/>
            <person name="Zhang D.-F."/>
        </authorList>
    </citation>
    <scope>NUCLEOTIDE SEQUENCE [LARGE SCALE GENOMIC DNA]</scope>
    <source>
        <strain evidence="1 2">WL0024</strain>
    </source>
</reference>
<name>A0ABT2X9B0_9RHOB</name>
<comment type="caution">
    <text evidence="1">The sequence shown here is derived from an EMBL/GenBank/DDBJ whole genome shotgun (WGS) entry which is preliminary data.</text>
</comment>
<protein>
    <recommendedName>
        <fullName evidence="3">Transposase</fullName>
    </recommendedName>
</protein>
<dbReference type="Proteomes" id="UP001209535">
    <property type="component" value="Unassembled WGS sequence"/>
</dbReference>
<accession>A0ABT2X9B0</accession>
<evidence type="ECO:0000313" key="2">
    <source>
        <dbReference type="Proteomes" id="UP001209535"/>
    </source>
</evidence>